<keyword evidence="7" id="KW-0479">Metal-binding</keyword>
<keyword evidence="6" id="KW-0288">FMN</keyword>
<evidence type="ECO:0000256" key="9">
    <source>
        <dbReference type="ARBA" id="ARBA00023002"/>
    </source>
</evidence>
<dbReference type="InterPro" id="IPR013785">
    <property type="entry name" value="Aldolase_TIM"/>
</dbReference>
<dbReference type="SUPFAM" id="SSF69336">
    <property type="entry name" value="Alpha subunit of glutamate synthase, C-terminal domain"/>
    <property type="match status" value="1"/>
</dbReference>
<keyword evidence="8" id="KW-0315">Glutamine amidotransferase</keyword>
<dbReference type="RefSeq" id="WP_224461572.1">
    <property type="nucleotide sequence ID" value="NZ_JAIQZE010000010.1"/>
</dbReference>
<dbReference type="PANTHER" id="PTHR11938">
    <property type="entry name" value="FAD NADPH DEHYDROGENASE/OXIDOREDUCTASE"/>
    <property type="match status" value="1"/>
</dbReference>
<evidence type="ECO:0000256" key="3">
    <source>
        <dbReference type="ARBA" id="ARBA00009716"/>
    </source>
</evidence>
<dbReference type="Pfam" id="PF04898">
    <property type="entry name" value="Glu_syn_central"/>
    <property type="match status" value="1"/>
</dbReference>
<keyword evidence="4" id="KW-0028">Amino-acid biosynthesis</keyword>
<keyword evidence="11" id="KW-0411">Iron-sulfur</keyword>
<accession>A0ABS7XMX6</accession>
<keyword evidence="10" id="KW-0408">Iron</keyword>
<dbReference type="Gene3D" id="3.60.20.10">
    <property type="entry name" value="Glutamine Phosphoribosylpyrophosphate, subunit 1, domain 1"/>
    <property type="match status" value="1"/>
</dbReference>
<comment type="cofactor">
    <cofactor evidence="1">
        <name>FMN</name>
        <dbReference type="ChEBI" id="CHEBI:58210"/>
    </cofactor>
</comment>
<dbReference type="EMBL" id="JAIQZE010000010">
    <property type="protein sequence ID" value="MBZ9779226.1"/>
    <property type="molecule type" value="Genomic_DNA"/>
</dbReference>
<evidence type="ECO:0000256" key="10">
    <source>
        <dbReference type="ARBA" id="ARBA00023004"/>
    </source>
</evidence>
<sequence>MKGESMYDSSFEHDACGIGSVINIDGKREHQLIVDALTMLENMEHRGGTGADPETGDGAGILIQIDENFIKEIAKEIAVDIDAGKPVGIGMLFFPKVRSVANQCKEILAKHAEELDLEILGYRTVPVDSKVPGMGAKPVEPLIEQVLIQPKTKMSNEELERKLFVLRNHTTHYIGKNIQGNNKAFYVCSMSINTIIYKGQLKTNQLRKYFEDLRNPNFKSAFAIIHSRFSTNTFPNWKLAQPFHFTSHNGEINTIRGNVTKMKSKEANFKSKVFSDEDLQRLLPVTNPEHSDSANLDAMVEMLVLDGRPLEHAMMMLVPEAWQDNTSIDPERKAFYKYHASVMEPWDGPAALIFTDGKKVGATLDRNGLRPSRYCITSTNRFIISSEAGALPVDSSQIIKKGRLQPGRMIMADLDSNKVIYDDEIKNRIVKDKQYSQWIKNQRIKLRLQPIPEFEENKLSSEELLHLQNAYGYTSEELKVILADMAVRATEPIGSMGADTPLAILSKQSQHVANYFKQLFAQVSNPPIDPIRERMVMSLFTRVGESLNILDESELHTKQIHISQPVLLDSDIEKFKHLAEKGFDYGFINCVFKADGKPGSLEKAIDEVCKEAENAVKSGKKVLILSDKVIDKNHAPIPSLLSTGAVHHHLVKLNLRTKAGILVQAGDIRETHHFATLIGYGASAVNPYLALQSIEHLQIDGKLDADISVDQAKANYQEAIGYGLLKILSKMGISTVQSYQGAQIFEALGLHTTVIEKCFKGTISRIEGIDFDGLAQEVLVRHHKAFPGNDEVKKSLEVGGIYQWKLRGEKHLFNPETIHLLQHSSQTDNFPLYKKFAKTVNDQLKDSLTLRGLLEFKKRTPIPLAEVEPAEDIMKRFATGAMSFGSISHEAHSTLAIAMNRIGAKSNSGEGGEDEARFEVKPNGDWERSAIKQVASGRFGVTSYYLTNADELQIKMAQGAKPGEGGQLPGHKVDEWIGRVRNSTPGVGLISPPPHHDIYSIEDLAQLIFDLKNANRKARINVKLVSQAGVGTVAAGVSKANADVVLISGADGGTGASPLSSIRHAGLPWELGLSEAHQTLVKNNLRSRITVQADGQLRTGRDLAIATLLGAEEWGISTAALIVEGCIMMRKCHTNTCPVGVATQNPELRKLFTGNPDHVVNYFRFLAEDLREIMSQLGFKTVSDMVGHSEVMKVRKDVPFWKLKDLDLSPILYQEHIAEQVGVFKQIDQDHEIDEVLDWKLLEDAKPAFESSKSVKNSYSIRNIDRATGAILSNEISKKFKAEGLKEDTIHFKFDGSAGQSFGSFLAKGVTFEVEGESNDYFGKGLSGGKLIIYPPKSSSFDSAENIIIGNVAFYGATSGTAYINGMAGERFGVRNSGVEAVVEGVGDHACEYMTGGKIIILGETGKNFAAGMSGGIAYVLDDHNAFENNCNKAMVGLEIPSEDNFEELKVLIESHYKLTRSKKAKHVLDHFEEMKSHFVKIIPHDYKRILEAKEKQEQKIVA</sequence>
<dbReference type="Gene3D" id="2.160.20.60">
    <property type="entry name" value="Glutamate synthase, alpha subunit, C-terminal domain"/>
    <property type="match status" value="1"/>
</dbReference>
<dbReference type="Pfam" id="PF00310">
    <property type="entry name" value="GATase_2"/>
    <property type="match status" value="1"/>
</dbReference>
<dbReference type="SUPFAM" id="SSF51395">
    <property type="entry name" value="FMN-linked oxidoreductases"/>
    <property type="match status" value="1"/>
</dbReference>
<evidence type="ECO:0000313" key="17">
    <source>
        <dbReference type="Proteomes" id="UP001199314"/>
    </source>
</evidence>
<evidence type="ECO:0000256" key="8">
    <source>
        <dbReference type="ARBA" id="ARBA00022962"/>
    </source>
</evidence>
<dbReference type="InterPro" id="IPR002932">
    <property type="entry name" value="Glu_synthdom"/>
</dbReference>
<evidence type="ECO:0000256" key="7">
    <source>
        <dbReference type="ARBA" id="ARBA00022723"/>
    </source>
</evidence>
<evidence type="ECO:0000313" key="16">
    <source>
        <dbReference type="EMBL" id="MBZ9779226.1"/>
    </source>
</evidence>
<dbReference type="InterPro" id="IPR017932">
    <property type="entry name" value="GATase_2_dom"/>
</dbReference>
<keyword evidence="13" id="KW-0003">3Fe-4S</keyword>
<gene>
    <name evidence="16" type="primary">gltB</name>
    <name evidence="16" type="ORF">LB452_09845</name>
</gene>
<evidence type="ECO:0000256" key="14">
    <source>
        <dbReference type="ARBA" id="ARBA00029440"/>
    </source>
</evidence>
<comment type="similarity">
    <text evidence="3">Belongs to the glutamate synthase family.</text>
</comment>
<evidence type="ECO:0000256" key="4">
    <source>
        <dbReference type="ARBA" id="ARBA00022605"/>
    </source>
</evidence>
<dbReference type="InterPro" id="IPR050711">
    <property type="entry name" value="ET-N_metabolism_enzyme"/>
</dbReference>
<name>A0ABS7XMX6_9FLAO</name>
<dbReference type="InterPro" id="IPR029055">
    <property type="entry name" value="Ntn_hydrolases_N"/>
</dbReference>
<dbReference type="EC" id="1.4.1.13" evidence="16"/>
<comment type="pathway">
    <text evidence="14">Amino-acid biosynthesis.</text>
</comment>
<keyword evidence="9 16" id="KW-0560">Oxidoreductase</keyword>
<dbReference type="CDD" id="cd00982">
    <property type="entry name" value="gltB_C"/>
    <property type="match status" value="1"/>
</dbReference>
<dbReference type="SUPFAM" id="SSF56235">
    <property type="entry name" value="N-terminal nucleophile aminohydrolases (Ntn hydrolases)"/>
    <property type="match status" value="1"/>
</dbReference>
<reference evidence="17" key="1">
    <citation type="submission" date="2023-07" db="EMBL/GenBank/DDBJ databases">
        <title>Novel species isolated from saline lakes on Tibetan Plateau.</title>
        <authorList>
            <person name="Lu H."/>
        </authorList>
    </citation>
    <scope>NUCLEOTIDE SEQUENCE [LARGE SCALE GENOMIC DNA]</scope>
    <source>
        <strain evidence="17">CAK8W</strain>
    </source>
</reference>
<comment type="caution">
    <text evidence="16">The sequence shown here is derived from an EMBL/GenBank/DDBJ whole genome shotgun (WGS) entry which is preliminary data.</text>
</comment>
<comment type="cofactor">
    <cofactor evidence="2">
        <name>[3Fe-4S] cluster</name>
        <dbReference type="ChEBI" id="CHEBI:21137"/>
    </cofactor>
</comment>
<dbReference type="Gene3D" id="3.20.20.70">
    <property type="entry name" value="Aldolase class I"/>
    <property type="match status" value="2"/>
</dbReference>
<protein>
    <submittedName>
        <fullName evidence="16">Glutamate synthase large subunit</fullName>
        <ecNumber evidence="16">1.4.1.13</ecNumber>
    </submittedName>
</protein>
<dbReference type="Proteomes" id="UP001199314">
    <property type="component" value="Unassembled WGS sequence"/>
</dbReference>
<evidence type="ECO:0000256" key="13">
    <source>
        <dbReference type="ARBA" id="ARBA00023291"/>
    </source>
</evidence>
<dbReference type="Pfam" id="PF01493">
    <property type="entry name" value="GXGXG"/>
    <property type="match status" value="1"/>
</dbReference>
<dbReference type="InterPro" id="IPR006982">
    <property type="entry name" value="Glu_synth_centr_N"/>
</dbReference>
<evidence type="ECO:0000256" key="6">
    <source>
        <dbReference type="ARBA" id="ARBA00022643"/>
    </source>
</evidence>
<keyword evidence="12" id="KW-0314">Glutamate biosynthesis</keyword>
<feature type="domain" description="Glutamine amidotransferase type-2" evidence="15">
    <location>
        <begin position="16"/>
        <end position="415"/>
    </location>
</feature>
<dbReference type="CDD" id="cd00713">
    <property type="entry name" value="GltS"/>
    <property type="match status" value="1"/>
</dbReference>
<organism evidence="16 17">
    <name type="scientific">Psychroflexus longus</name>
    <dbReference type="NCBI Taxonomy" id="2873596"/>
    <lineage>
        <taxon>Bacteria</taxon>
        <taxon>Pseudomonadati</taxon>
        <taxon>Bacteroidota</taxon>
        <taxon>Flavobacteriia</taxon>
        <taxon>Flavobacteriales</taxon>
        <taxon>Flavobacteriaceae</taxon>
        <taxon>Psychroflexus</taxon>
    </lineage>
</organism>
<dbReference type="PROSITE" id="PS51278">
    <property type="entry name" value="GATASE_TYPE_2"/>
    <property type="match status" value="1"/>
</dbReference>
<keyword evidence="5" id="KW-0285">Flavoprotein</keyword>
<evidence type="ECO:0000256" key="12">
    <source>
        <dbReference type="ARBA" id="ARBA00023164"/>
    </source>
</evidence>
<dbReference type="PANTHER" id="PTHR11938:SF133">
    <property type="entry name" value="GLUTAMATE SYNTHASE (NADH)"/>
    <property type="match status" value="1"/>
</dbReference>
<dbReference type="InterPro" id="IPR002489">
    <property type="entry name" value="Glu_synth_asu_C"/>
</dbReference>
<evidence type="ECO:0000259" key="15">
    <source>
        <dbReference type="PROSITE" id="PS51278"/>
    </source>
</evidence>
<evidence type="ECO:0000256" key="11">
    <source>
        <dbReference type="ARBA" id="ARBA00023014"/>
    </source>
</evidence>
<evidence type="ECO:0000256" key="1">
    <source>
        <dbReference type="ARBA" id="ARBA00001917"/>
    </source>
</evidence>
<dbReference type="Pfam" id="PF01645">
    <property type="entry name" value="Glu_synthase"/>
    <property type="match status" value="1"/>
</dbReference>
<keyword evidence="17" id="KW-1185">Reference proteome</keyword>
<evidence type="ECO:0000256" key="5">
    <source>
        <dbReference type="ARBA" id="ARBA00022630"/>
    </source>
</evidence>
<dbReference type="CDD" id="cd02808">
    <property type="entry name" value="GltS_FMN"/>
    <property type="match status" value="1"/>
</dbReference>
<proteinExistence type="inferred from homology"/>
<dbReference type="NCBIfam" id="NF008730">
    <property type="entry name" value="PRK11750.1"/>
    <property type="match status" value="1"/>
</dbReference>
<dbReference type="InterPro" id="IPR036485">
    <property type="entry name" value="Glu_synth_asu_C_sf"/>
</dbReference>
<evidence type="ECO:0000256" key="2">
    <source>
        <dbReference type="ARBA" id="ARBA00001927"/>
    </source>
</evidence>
<dbReference type="GO" id="GO:0004355">
    <property type="term" value="F:glutamate synthase (NADPH) activity"/>
    <property type="evidence" value="ECO:0007669"/>
    <property type="project" value="UniProtKB-EC"/>
</dbReference>